<gene>
    <name evidence="8" type="primary">eutC</name>
    <name evidence="10" type="ORF">I586_00568</name>
    <name evidence="9" type="ORF">UAY_01299</name>
</gene>
<dbReference type="Gene3D" id="1.10.30.40">
    <property type="entry name" value="Ethanolamine ammonia-lyase light chain (EutC), N-terminal domain"/>
    <property type="match status" value="1"/>
</dbReference>
<dbReference type="STRING" id="155617.RV09_GL000534"/>
<dbReference type="AlphaFoldDB" id="R2R2K8"/>
<name>R2R2K8_9ENTE</name>
<dbReference type="PIRSF" id="PIRSF018982">
    <property type="entry name" value="EutC"/>
    <property type="match status" value="1"/>
</dbReference>
<sequence length="305" mass="33985">MVDNNEIKSMIVSILEEMTETKTSKPLVDEKTTNPTSQGIIKEAQIEDGMIDDITEVDIRKQFLVPDPVDREGYLKMKSKTPARLGLWRSGPRYKTQSMLRFRADHAAAQDAVFSYVSEDLIKAMNFVEVATKCRDKDEYVTRPDLGRQFDEENTAKINQHVKPNQKVQVIVGDGLSSAAIEANIKEILPSIKQGLKMFGLDFDEESVVFIKHARVPAMDQIGDLTNAEVICYLIGERPGLVTAESMSAYIAYKPTVGMPEARRTVISNIHSGGTPAVEAGAYIAELIHKMLEHKKSGIDLKEVE</sequence>
<proteinExistence type="inferred from homology"/>
<feature type="binding site" evidence="8">
    <location>
        <position position="237"/>
    </location>
    <ligand>
        <name>adenosylcob(III)alamin</name>
        <dbReference type="ChEBI" id="CHEBI:18408"/>
    </ligand>
</feature>
<dbReference type="UniPathway" id="UPA00560"/>
<evidence type="ECO:0000256" key="5">
    <source>
        <dbReference type="ARBA" id="ARBA00052081"/>
    </source>
</evidence>
<dbReference type="EC" id="4.3.1.7" evidence="6 8"/>
<dbReference type="FunFam" id="1.10.30.40:FF:000001">
    <property type="entry name" value="Ethanolamine ammonia-lyase light chain"/>
    <property type="match status" value="1"/>
</dbReference>
<keyword evidence="4 8" id="KW-1283">Bacterial microcompartment</keyword>
<dbReference type="Proteomes" id="UP000014157">
    <property type="component" value="Unassembled WGS sequence"/>
</dbReference>
<dbReference type="Pfam" id="PF05985">
    <property type="entry name" value="EutC"/>
    <property type="match status" value="1"/>
</dbReference>
<dbReference type="GO" id="GO:0008851">
    <property type="term" value="F:ethanolamine ammonia-lyase activity"/>
    <property type="evidence" value="ECO:0007669"/>
    <property type="project" value="UniProtKB-UniRule"/>
</dbReference>
<feature type="binding site" evidence="8">
    <location>
        <position position="216"/>
    </location>
    <ligand>
        <name>adenosylcob(III)alamin</name>
        <dbReference type="ChEBI" id="CHEBI:18408"/>
    </ligand>
</feature>
<dbReference type="Gene3D" id="3.40.50.11240">
    <property type="entry name" value="Ethanolamine ammonia-lyase light chain (EutC)"/>
    <property type="match status" value="1"/>
</dbReference>
<accession>R2R2K8</accession>
<keyword evidence="3 8" id="KW-0170">Cobalt</keyword>
<comment type="similarity">
    <text evidence="8">Belongs to the EutC family.</text>
</comment>
<dbReference type="Proteomes" id="UP000013781">
    <property type="component" value="Unassembled WGS sequence"/>
</dbReference>
<dbReference type="GO" id="GO:0031419">
    <property type="term" value="F:cobalamin binding"/>
    <property type="evidence" value="ECO:0007669"/>
    <property type="project" value="UniProtKB-UniRule"/>
</dbReference>
<keyword evidence="2 8" id="KW-0456">Lyase</keyword>
<keyword evidence="12" id="KW-1185">Reference proteome</keyword>
<dbReference type="PANTHER" id="PTHR39330">
    <property type="entry name" value="ETHANOLAMINE AMMONIA-LYASE LIGHT CHAIN"/>
    <property type="match status" value="1"/>
</dbReference>
<dbReference type="NCBIfam" id="NF003971">
    <property type="entry name" value="PRK05465.1"/>
    <property type="match status" value="1"/>
</dbReference>
<dbReference type="GO" id="GO:0046336">
    <property type="term" value="P:ethanolamine catabolic process"/>
    <property type="evidence" value="ECO:0007669"/>
    <property type="project" value="UniProtKB-UniRule"/>
</dbReference>
<comment type="catalytic activity">
    <reaction evidence="5 8">
        <text>ethanolamine = acetaldehyde + NH4(+)</text>
        <dbReference type="Rhea" id="RHEA:15313"/>
        <dbReference type="ChEBI" id="CHEBI:15343"/>
        <dbReference type="ChEBI" id="CHEBI:28938"/>
        <dbReference type="ChEBI" id="CHEBI:57603"/>
        <dbReference type="EC" id="4.3.1.7"/>
    </reaction>
</comment>
<protein>
    <recommendedName>
        <fullName evidence="7 8">Ethanolamine ammonia-lyase small subunit</fullName>
        <shortName evidence="8">EAL small subunit</shortName>
        <ecNumber evidence="6 8">4.3.1.7</ecNumber>
    </recommendedName>
</protein>
<dbReference type="InterPro" id="IPR042255">
    <property type="entry name" value="EutC_N"/>
</dbReference>
<dbReference type="PATRIC" id="fig|1158609.3.peg.1258"/>
<reference evidence="10 12" key="2">
    <citation type="submission" date="2013-03" db="EMBL/GenBank/DDBJ databases">
        <title>The Genome Sequence of Enterococcus moraviensis BAA-383 (PacBio/Illumina hybrid assembly).</title>
        <authorList>
            <consortium name="The Broad Institute Genomics Platform"/>
            <consortium name="The Broad Institute Genome Sequencing Center for Infectious Disease"/>
            <person name="Earl A."/>
            <person name="Russ C."/>
            <person name="Gilmore M."/>
            <person name="Surin D."/>
            <person name="Walker B."/>
            <person name="Young S."/>
            <person name="Zeng Q."/>
            <person name="Gargeya S."/>
            <person name="Fitzgerald M."/>
            <person name="Haas B."/>
            <person name="Abouelleil A."/>
            <person name="Allen A.W."/>
            <person name="Alvarado L."/>
            <person name="Arachchi H.M."/>
            <person name="Berlin A.M."/>
            <person name="Chapman S.B."/>
            <person name="Gainer-Dewar J."/>
            <person name="Goldberg J."/>
            <person name="Griggs A."/>
            <person name="Gujja S."/>
            <person name="Hansen M."/>
            <person name="Howarth C."/>
            <person name="Imamovic A."/>
            <person name="Ireland A."/>
            <person name="Larimer J."/>
            <person name="McCowan C."/>
            <person name="Murphy C."/>
            <person name="Pearson M."/>
            <person name="Poon T.W."/>
            <person name="Priest M."/>
            <person name="Roberts A."/>
            <person name="Saif S."/>
            <person name="Shea T."/>
            <person name="Sisk P."/>
            <person name="Sykes S."/>
            <person name="Wortman J."/>
            <person name="Nusbaum C."/>
            <person name="Birren B."/>
        </authorList>
    </citation>
    <scope>NUCLEOTIDE SEQUENCE [LARGE SCALE GENOMIC DNA]</scope>
    <source>
        <strain evidence="10 12">ATCC BAA-383</strain>
    </source>
</reference>
<dbReference type="EMBL" id="AJAS01000013">
    <property type="protein sequence ID" value="EOI01891.1"/>
    <property type="molecule type" value="Genomic_DNA"/>
</dbReference>
<comment type="subcellular location">
    <subcellularLocation>
        <location evidence="8">Bacterial microcompartment</location>
    </subcellularLocation>
</comment>
<dbReference type="eggNOG" id="COG4302">
    <property type="taxonomic scope" value="Bacteria"/>
</dbReference>
<dbReference type="GO" id="GO:0009350">
    <property type="term" value="C:ethanolamine ammonia-lyase complex"/>
    <property type="evidence" value="ECO:0007669"/>
    <property type="project" value="UniProtKB-UniRule"/>
</dbReference>
<dbReference type="HAMAP" id="MF_00601">
    <property type="entry name" value="EutC"/>
    <property type="match status" value="1"/>
</dbReference>
<comment type="caution">
    <text evidence="9">The sequence shown here is derived from an EMBL/GenBank/DDBJ whole genome shotgun (WGS) entry which is preliminary data.</text>
</comment>
<reference evidence="9 11" key="1">
    <citation type="submission" date="2013-02" db="EMBL/GenBank/DDBJ databases">
        <title>The Genome Sequence of Enterococcus moraviensis BAA-383.</title>
        <authorList>
            <consortium name="The Broad Institute Genome Sequencing Platform"/>
            <consortium name="The Broad Institute Genome Sequencing Center for Infectious Disease"/>
            <person name="Earl A.M."/>
            <person name="Gilmore M.S."/>
            <person name="Lebreton F."/>
            <person name="Walker B."/>
            <person name="Young S.K."/>
            <person name="Zeng Q."/>
            <person name="Gargeya S."/>
            <person name="Fitzgerald M."/>
            <person name="Haas B."/>
            <person name="Abouelleil A."/>
            <person name="Alvarado L."/>
            <person name="Arachchi H.M."/>
            <person name="Berlin A.M."/>
            <person name="Chapman S.B."/>
            <person name="Dewar J."/>
            <person name="Goldberg J."/>
            <person name="Griggs A."/>
            <person name="Gujja S."/>
            <person name="Hansen M."/>
            <person name="Howarth C."/>
            <person name="Imamovic A."/>
            <person name="Larimer J."/>
            <person name="McCowan C."/>
            <person name="Murphy C."/>
            <person name="Neiman D."/>
            <person name="Pearson M."/>
            <person name="Priest M."/>
            <person name="Roberts A."/>
            <person name="Saif S."/>
            <person name="Shea T."/>
            <person name="Sisk P."/>
            <person name="Sykes S."/>
            <person name="Wortman J."/>
            <person name="Nusbaum C."/>
            <person name="Birren B."/>
        </authorList>
    </citation>
    <scope>NUCLEOTIDE SEQUENCE [LARGE SCALE GENOMIC DNA]</scope>
    <source>
        <strain evidence="9 11">ATCC BAA-383</strain>
    </source>
</reference>
<comment type="subunit">
    <text evidence="8">The basic unit is a heterodimer which dimerizes to form tetramers. The heterotetramers trimerize; 6 large subunits form a core ring with 6 small subunits projecting outwards.</text>
</comment>
<evidence type="ECO:0000256" key="6">
    <source>
        <dbReference type="ARBA" id="ARBA00067005"/>
    </source>
</evidence>
<evidence type="ECO:0000256" key="3">
    <source>
        <dbReference type="ARBA" id="ARBA00023285"/>
    </source>
</evidence>
<evidence type="ECO:0000256" key="4">
    <source>
        <dbReference type="ARBA" id="ARBA00024446"/>
    </source>
</evidence>
<dbReference type="PANTHER" id="PTHR39330:SF1">
    <property type="entry name" value="ETHANOLAMINE AMMONIA-LYASE SMALL SUBUNIT"/>
    <property type="match status" value="1"/>
</dbReference>
<dbReference type="GO" id="GO:0006520">
    <property type="term" value="P:amino acid metabolic process"/>
    <property type="evidence" value="ECO:0007669"/>
    <property type="project" value="InterPro"/>
</dbReference>
<dbReference type="EMBL" id="ASWB01000001">
    <property type="protein sequence ID" value="EOT73574.1"/>
    <property type="molecule type" value="Genomic_DNA"/>
</dbReference>
<comment type="cofactor">
    <cofactor evidence="8">
        <name>adenosylcob(III)alamin</name>
        <dbReference type="ChEBI" id="CHEBI:18408"/>
    </cofactor>
    <text evidence="8">Binds between the large and small subunits.</text>
</comment>
<keyword evidence="1 8" id="KW-0846">Cobalamin</keyword>
<dbReference type="GO" id="GO:0031471">
    <property type="term" value="C:ethanolamine degradation polyhedral organelle"/>
    <property type="evidence" value="ECO:0007669"/>
    <property type="project" value="UniProtKB-UniRule"/>
</dbReference>
<dbReference type="InterPro" id="IPR009246">
    <property type="entry name" value="EutC"/>
</dbReference>
<evidence type="ECO:0000256" key="1">
    <source>
        <dbReference type="ARBA" id="ARBA00022628"/>
    </source>
</evidence>
<evidence type="ECO:0000256" key="7">
    <source>
        <dbReference type="ARBA" id="ARBA00069181"/>
    </source>
</evidence>
<organism evidence="9 11">
    <name type="scientific">Enterococcus moraviensis ATCC BAA-383</name>
    <dbReference type="NCBI Taxonomy" id="1158609"/>
    <lineage>
        <taxon>Bacteria</taxon>
        <taxon>Bacillati</taxon>
        <taxon>Bacillota</taxon>
        <taxon>Bacilli</taxon>
        <taxon>Lactobacillales</taxon>
        <taxon>Enterococcaceae</taxon>
        <taxon>Enterococcus</taxon>
    </lineage>
</organism>
<evidence type="ECO:0000313" key="12">
    <source>
        <dbReference type="Proteomes" id="UP000014157"/>
    </source>
</evidence>
<evidence type="ECO:0000313" key="10">
    <source>
        <dbReference type="EMBL" id="EOT73574.1"/>
    </source>
</evidence>
<evidence type="ECO:0000256" key="2">
    <source>
        <dbReference type="ARBA" id="ARBA00023239"/>
    </source>
</evidence>
<comment type="function">
    <text evidence="8">Catalyzes the deamination of various vicinal amino-alcohols to oxo compounds. Allows this organism to utilize ethanolamine as the sole source of nitrogen and carbon in the presence of external vitamin B12.</text>
</comment>
<dbReference type="InterPro" id="IPR042251">
    <property type="entry name" value="EutC_C"/>
</dbReference>
<evidence type="ECO:0000313" key="9">
    <source>
        <dbReference type="EMBL" id="EOI01891.1"/>
    </source>
</evidence>
<evidence type="ECO:0000256" key="8">
    <source>
        <dbReference type="HAMAP-Rule" id="MF_00601"/>
    </source>
</evidence>
<dbReference type="FunFam" id="3.40.50.11240:FF:000001">
    <property type="entry name" value="Ethanolamine ammonia-lyase light chain"/>
    <property type="match status" value="1"/>
</dbReference>
<evidence type="ECO:0000313" key="11">
    <source>
        <dbReference type="Proteomes" id="UP000013781"/>
    </source>
</evidence>
<dbReference type="HOGENOM" id="CLU_068224_0_0_9"/>
<comment type="pathway">
    <text evidence="8">Amine and polyamine degradation; ethanolamine degradation.</text>
</comment>